<sequence length="342" mass="40260">MATSKFSQVDEYGFVRPNDFDYGTYEVFMSKYLKVLAVRAKKWTKLIQEGKSISRSRILKRYIRKGIPNEYRGQIWSHVSGVEDIKLQFGHDLFQRLLEGPHNQEIVDSINTDIPRTFPDNIFFSNVHEERPLQLYRILLAYAHHNRKVGYCQGLNYIAGLLLLVTKNEETVFWLLKVLVERLLPDYYSRTMDGVITDIDVLSELVRFRLPDLHMHIKSLGFPWAVIATKWLICLYVDVLPVETVLRIWDCFFYEGSKILFRVAITLISKHNQTLLHCDDFGKMAECFKEIIKDYFTLHCHDFLQSIFKTPGSLKMITIDNLRTKITEERRVKEKSKNKPIR</sequence>
<dbReference type="InterPro" id="IPR035969">
    <property type="entry name" value="Rab-GAP_TBC_sf"/>
</dbReference>
<dbReference type="PANTHER" id="PTHR47219">
    <property type="entry name" value="RAB GTPASE-ACTIVATING PROTEIN 1-LIKE"/>
    <property type="match status" value="1"/>
</dbReference>
<evidence type="ECO:0000256" key="3">
    <source>
        <dbReference type="ARBA" id="ARBA00070878"/>
    </source>
</evidence>
<dbReference type="SMART" id="SM00164">
    <property type="entry name" value="TBC"/>
    <property type="match status" value="1"/>
</dbReference>
<comment type="function">
    <text evidence="2">May act as a GTPase-activating protein for Rab family protein(s).</text>
</comment>
<dbReference type="SUPFAM" id="SSF47923">
    <property type="entry name" value="Ypt/Rab-GAP domain of gyp1p"/>
    <property type="match status" value="2"/>
</dbReference>
<evidence type="ECO:0000256" key="1">
    <source>
        <dbReference type="ARBA" id="ARBA00022468"/>
    </source>
</evidence>
<evidence type="ECO:0000259" key="4">
    <source>
        <dbReference type="PROSITE" id="PS50086"/>
    </source>
</evidence>
<evidence type="ECO:0000313" key="5">
    <source>
        <dbReference type="EMBL" id="JAS05812.1"/>
    </source>
</evidence>
<dbReference type="InterPro" id="IPR000195">
    <property type="entry name" value="Rab-GAP-TBC_dom"/>
</dbReference>
<keyword evidence="1" id="KW-0343">GTPase activation</keyword>
<dbReference type="FunFam" id="1.10.8.270:FF:000016">
    <property type="entry name" value="TBC1 domain family member 2A"/>
    <property type="match status" value="1"/>
</dbReference>
<dbReference type="InterPro" id="IPR050302">
    <property type="entry name" value="Rab_GAP_TBC_domain"/>
</dbReference>
<dbReference type="Gene3D" id="1.10.10.750">
    <property type="entry name" value="Ypt/Rab-GAP domain of gyp1p, domain 1"/>
    <property type="match status" value="1"/>
</dbReference>
<dbReference type="Gene3D" id="1.10.8.270">
    <property type="entry name" value="putative rabgap domain of human tbc1 domain family member 14 like domains"/>
    <property type="match status" value="1"/>
</dbReference>
<protein>
    <recommendedName>
        <fullName evidence="3">Growth hormone-regulated TBC protein 1</fullName>
    </recommendedName>
</protein>
<gene>
    <name evidence="5" type="ORF">g.31707</name>
</gene>
<dbReference type="PANTHER" id="PTHR47219:SF10">
    <property type="entry name" value="GROWTH HORMONE-REGULATED TBC PROTEIN 1"/>
    <property type="match status" value="1"/>
</dbReference>
<name>A0A1B6BWZ9_9HEMI</name>
<organism evidence="5">
    <name type="scientific">Clastoptera arizonana</name>
    <name type="common">Arizona spittle bug</name>
    <dbReference type="NCBI Taxonomy" id="38151"/>
    <lineage>
        <taxon>Eukaryota</taxon>
        <taxon>Metazoa</taxon>
        <taxon>Ecdysozoa</taxon>
        <taxon>Arthropoda</taxon>
        <taxon>Hexapoda</taxon>
        <taxon>Insecta</taxon>
        <taxon>Pterygota</taxon>
        <taxon>Neoptera</taxon>
        <taxon>Paraneoptera</taxon>
        <taxon>Hemiptera</taxon>
        <taxon>Auchenorrhyncha</taxon>
        <taxon>Cercopoidea</taxon>
        <taxon>Clastopteridae</taxon>
        <taxon>Clastoptera</taxon>
    </lineage>
</organism>
<evidence type="ECO:0000256" key="2">
    <source>
        <dbReference type="ARBA" id="ARBA00043879"/>
    </source>
</evidence>
<accession>A0A1B6BWZ9</accession>
<dbReference type="FunFam" id="1.10.472.80:FF:000029">
    <property type="entry name" value="Growth hormone-regulated TBC protein 1"/>
    <property type="match status" value="1"/>
</dbReference>
<dbReference type="GO" id="GO:0031267">
    <property type="term" value="F:small GTPase binding"/>
    <property type="evidence" value="ECO:0007669"/>
    <property type="project" value="TreeGrafter"/>
</dbReference>
<dbReference type="PROSITE" id="PS50086">
    <property type="entry name" value="TBC_RABGAP"/>
    <property type="match status" value="1"/>
</dbReference>
<dbReference type="GO" id="GO:0005096">
    <property type="term" value="F:GTPase activator activity"/>
    <property type="evidence" value="ECO:0007669"/>
    <property type="project" value="UniProtKB-KW"/>
</dbReference>
<dbReference type="EMBL" id="GEDC01031486">
    <property type="protein sequence ID" value="JAS05812.1"/>
    <property type="molecule type" value="Transcribed_RNA"/>
</dbReference>
<dbReference type="Gene3D" id="1.10.472.80">
    <property type="entry name" value="Ypt/Rab-GAP domain of gyp1p, domain 3"/>
    <property type="match status" value="1"/>
</dbReference>
<reference evidence="5" key="1">
    <citation type="submission" date="2015-12" db="EMBL/GenBank/DDBJ databases">
        <title>De novo transcriptome assembly of four potential Pierce s Disease insect vectors from Arizona vineyards.</title>
        <authorList>
            <person name="Tassone E.E."/>
        </authorList>
    </citation>
    <scope>NUCLEOTIDE SEQUENCE</scope>
</reference>
<feature type="domain" description="Rab-GAP TBC" evidence="4">
    <location>
        <begin position="66"/>
        <end position="256"/>
    </location>
</feature>
<proteinExistence type="predicted"/>
<dbReference type="AlphaFoldDB" id="A0A1B6BWZ9"/>
<dbReference type="Pfam" id="PF00566">
    <property type="entry name" value="RabGAP-TBC"/>
    <property type="match status" value="1"/>
</dbReference>